<evidence type="ECO:0000256" key="2">
    <source>
        <dbReference type="ARBA" id="ARBA00022801"/>
    </source>
</evidence>
<dbReference type="GO" id="GO:0004553">
    <property type="term" value="F:hydrolase activity, hydrolyzing O-glycosyl compounds"/>
    <property type="evidence" value="ECO:0007669"/>
    <property type="project" value="UniProtKB-ARBA"/>
</dbReference>
<keyword evidence="1" id="KW-0732">Signal</keyword>
<dbReference type="Pfam" id="PF22666">
    <property type="entry name" value="Glyco_hydro_2_N2"/>
    <property type="match status" value="1"/>
</dbReference>
<comment type="caution">
    <text evidence="4">The sequence shown here is derived from an EMBL/GenBank/DDBJ whole genome shotgun (WGS) entry which is preliminary data.</text>
</comment>
<evidence type="ECO:0000259" key="3">
    <source>
        <dbReference type="Pfam" id="PF22666"/>
    </source>
</evidence>
<dbReference type="Pfam" id="PF17132">
    <property type="entry name" value="Glyco_hydro_106"/>
    <property type="match status" value="1"/>
</dbReference>
<dbReference type="Gene3D" id="2.60.120.260">
    <property type="entry name" value="Galactose-binding domain-like"/>
    <property type="match status" value="1"/>
</dbReference>
<dbReference type="EMBL" id="JACHVB010000014">
    <property type="protein sequence ID" value="MBC2593666.1"/>
    <property type="molecule type" value="Genomic_DNA"/>
</dbReference>
<accession>A0A842HDA1</accession>
<keyword evidence="2" id="KW-0378">Hydrolase</keyword>
<keyword evidence="5" id="KW-1185">Reference proteome</keyword>
<gene>
    <name evidence="4" type="ORF">H5P28_05260</name>
</gene>
<feature type="domain" description="Beta-mannosidase-like galactose-binding" evidence="3">
    <location>
        <begin position="899"/>
        <end position="975"/>
    </location>
</feature>
<dbReference type="PANTHER" id="PTHR43817:SF1">
    <property type="entry name" value="HYDROLASE, FAMILY 43, PUTATIVE (AFU_ORTHOLOGUE AFUA_3G01660)-RELATED"/>
    <property type="match status" value="1"/>
</dbReference>
<dbReference type="InterPro" id="IPR008979">
    <property type="entry name" value="Galactose-bd-like_sf"/>
</dbReference>
<protein>
    <recommendedName>
        <fullName evidence="3">Beta-mannosidase-like galactose-binding domain-containing protein</fullName>
    </recommendedName>
</protein>
<dbReference type="PANTHER" id="PTHR43817">
    <property type="entry name" value="GLYCOSYL HYDROLASE"/>
    <property type="match status" value="1"/>
</dbReference>
<evidence type="ECO:0000313" key="4">
    <source>
        <dbReference type="EMBL" id="MBC2593666.1"/>
    </source>
</evidence>
<dbReference type="SUPFAM" id="SSF49785">
    <property type="entry name" value="Galactose-binding domain-like"/>
    <property type="match status" value="1"/>
</dbReference>
<proteinExistence type="predicted"/>
<sequence length="1026" mass="114171">MPTPLLPGHSTAKERLKPLAVLGLAASFALGTPLPAASDHAAITQTSLQSDIESHFRNPDEEARPWAFWYWLSGNVTPEGITYDLEAMSRAGLGGAYIFAIDRPGYEQYVKVDQPATANSERFWDMVKFAVQEADRLGMRIALNACDGWALAGGPWITPELSMQNLISSTTIVEGGKPLNLRLKQPENDLKAGMWKLDQYKDYYRDVAVLAYPVAPGWGDISEDNLKPAQLITDVDIKNGMKSPRFGTAQAANWTPGVRVTPDKTVPLDKVIDLSGQMDENGDLQWTPPPGRWIIQRFGSVTTGETNRPTSLIGMGLEADKLNPEAIRVQFENWYGQAVEKVGPELAGKVLSMNHSDSWECGSQNWSPVLRDEFIRRRGYDPVKYLPAMTGIPIGSAEESERFLWDFRRTVYDLILDSFFRTSVELTNETGGTYSSETMAGILTDSLEFYREVDVPMNEFWIASHGQGSAMYPRGSSGAHIYGKRFVQAEAFTERVIKWTEDPYFLKALGDFSFANGINRFALHVWAHQAFPDRVPGVTLFNVYGTAFSGNQPWHDLARPWYDYLRRSQAMLQQGIPVADACYFIGEELPNDAIQRQDLNPALPFGYDYDCINRDALLTRASAKNGRMVLPDGVSYGVLVLPNSMRMSPEVAAKIGELATAGVPVIGPRPNVTYSLTDYPESDRKLQSIVSKTWGNVVQGVTPTEVLQANNTPFDVEFIGADMSWVHRGKKVKKNNASWNGGSDPEHKPELEMEYSSPTFASIHRRTEDADFYFVSNQELEDRDIEVAFRVTGRQPELWHPETGEMRPLTDWRVEDGRTIIPLTFTPAESYFIVFREAGEPPAKTVANFGDYQTLGTVEGAWTVDFQPGRGAPDQIELPALASLSENSDEGVKYFSGVATYSRQITAPDAALKSKHGERILLDLGEVQNVAEVTLNGKALPAVWKPPFRVDVTNVIQPGENTVEIKVANTWKNRLIADAALAPDERVTWTLFREKEGWFKPGKDKPIPAGLIGPVSFVKETRDGTH</sequence>
<dbReference type="AlphaFoldDB" id="A0A842HDA1"/>
<organism evidence="4 5">
    <name type="scientific">Ruficoccus amylovorans</name>
    <dbReference type="NCBI Taxonomy" id="1804625"/>
    <lineage>
        <taxon>Bacteria</taxon>
        <taxon>Pseudomonadati</taxon>
        <taxon>Verrucomicrobiota</taxon>
        <taxon>Opitutia</taxon>
        <taxon>Puniceicoccales</taxon>
        <taxon>Cerasicoccaceae</taxon>
        <taxon>Ruficoccus</taxon>
    </lineage>
</organism>
<evidence type="ECO:0000313" key="5">
    <source>
        <dbReference type="Proteomes" id="UP000546464"/>
    </source>
</evidence>
<dbReference type="InterPro" id="IPR054593">
    <property type="entry name" value="Beta-mannosidase-like_N2"/>
</dbReference>
<evidence type="ECO:0000256" key="1">
    <source>
        <dbReference type="ARBA" id="ARBA00022729"/>
    </source>
</evidence>
<dbReference type="Proteomes" id="UP000546464">
    <property type="component" value="Unassembled WGS sequence"/>
</dbReference>
<reference evidence="4 5" key="1">
    <citation type="submission" date="2020-07" db="EMBL/GenBank/DDBJ databases">
        <authorList>
            <person name="Feng X."/>
        </authorList>
    </citation>
    <scope>NUCLEOTIDE SEQUENCE [LARGE SCALE GENOMIC DNA]</scope>
    <source>
        <strain evidence="4 5">JCM31066</strain>
    </source>
</reference>
<dbReference type="RefSeq" id="WP_185674669.1">
    <property type="nucleotide sequence ID" value="NZ_JACHVB010000014.1"/>
</dbReference>
<dbReference type="NCBIfam" id="NF045579">
    <property type="entry name" value="rhamnoside_JR"/>
    <property type="match status" value="1"/>
</dbReference>
<name>A0A842HDA1_9BACT</name>